<feature type="compositionally biased region" description="Basic and acidic residues" evidence="1">
    <location>
        <begin position="46"/>
        <end position="58"/>
    </location>
</feature>
<dbReference type="EMBL" id="JAJGCB010000004">
    <property type="protein sequence ID" value="KAJ8993217.1"/>
    <property type="molecule type" value="Genomic_DNA"/>
</dbReference>
<dbReference type="Proteomes" id="UP001161757">
    <property type="component" value="Unassembled WGS sequence"/>
</dbReference>
<name>A0AAN6EX35_EXODE</name>
<proteinExistence type="predicted"/>
<evidence type="ECO:0000313" key="3">
    <source>
        <dbReference type="Proteomes" id="UP001161757"/>
    </source>
</evidence>
<organism evidence="2 3">
    <name type="scientific">Exophiala dermatitidis</name>
    <name type="common">Black yeast-like fungus</name>
    <name type="synonym">Wangiella dermatitidis</name>
    <dbReference type="NCBI Taxonomy" id="5970"/>
    <lineage>
        <taxon>Eukaryota</taxon>
        <taxon>Fungi</taxon>
        <taxon>Dikarya</taxon>
        <taxon>Ascomycota</taxon>
        <taxon>Pezizomycotina</taxon>
        <taxon>Eurotiomycetes</taxon>
        <taxon>Chaetothyriomycetidae</taxon>
        <taxon>Chaetothyriales</taxon>
        <taxon>Herpotrichiellaceae</taxon>
        <taxon>Exophiala</taxon>
    </lineage>
</organism>
<protein>
    <submittedName>
        <fullName evidence="2">Uncharacterized protein</fullName>
    </submittedName>
</protein>
<comment type="caution">
    <text evidence="2">The sequence shown here is derived from an EMBL/GenBank/DDBJ whole genome shotgun (WGS) entry which is preliminary data.</text>
</comment>
<feature type="compositionally biased region" description="Low complexity" evidence="1">
    <location>
        <begin position="1"/>
        <end position="24"/>
    </location>
</feature>
<accession>A0AAN6EX35</accession>
<feature type="region of interest" description="Disordered" evidence="1">
    <location>
        <begin position="1"/>
        <end position="84"/>
    </location>
</feature>
<reference evidence="2" key="1">
    <citation type="submission" date="2023-01" db="EMBL/GenBank/DDBJ databases">
        <title>Exophiala dermititidis isolated from Cystic Fibrosis Patient.</title>
        <authorList>
            <person name="Kurbessoian T."/>
            <person name="Crocker A."/>
            <person name="Murante D."/>
            <person name="Hogan D.A."/>
            <person name="Stajich J.E."/>
        </authorList>
    </citation>
    <scope>NUCLEOTIDE SEQUENCE</scope>
    <source>
        <strain evidence="2">Ex8</strain>
    </source>
</reference>
<feature type="compositionally biased region" description="Polar residues" evidence="1">
    <location>
        <begin position="25"/>
        <end position="45"/>
    </location>
</feature>
<evidence type="ECO:0000256" key="1">
    <source>
        <dbReference type="SAM" id="MobiDB-lite"/>
    </source>
</evidence>
<dbReference type="AlphaFoldDB" id="A0AAN6EX35"/>
<sequence length="265" mass="29345">MSSSYSFSSSLPSLPSGPGPRSSFGTTTVPGSLPSTSYNTASSLSDLRHRQRYQELNERLASLVADRTPVDTTTSPPAPMPVVPLVPGADLDQQIEQLISERERELVLDLDLDLENANDNNDNDGNIDLPPVVMSKPVSPPPGTDVGYTFPASGYHRSSFLPLDYPLLPVDTNSVQFLEEPAAAMDNHYYYNRQQRYGRPPPPYRHRQFQQQQVLPPPFPAGQREVLATFSPREQGWRPSQRRTFTASRFGAVGERLAPVYESAS</sequence>
<gene>
    <name evidence="2" type="ORF">HRR80_003246</name>
</gene>
<evidence type="ECO:0000313" key="2">
    <source>
        <dbReference type="EMBL" id="KAJ8993217.1"/>
    </source>
</evidence>